<protein>
    <submittedName>
        <fullName evidence="11">Deferrochelatase/peroxidase EfeB</fullName>
    </submittedName>
</protein>
<evidence type="ECO:0000256" key="4">
    <source>
        <dbReference type="ARBA" id="ARBA00022723"/>
    </source>
</evidence>
<evidence type="ECO:0000256" key="1">
    <source>
        <dbReference type="ARBA" id="ARBA00001970"/>
    </source>
</evidence>
<dbReference type="PANTHER" id="PTHR30521:SF4">
    <property type="entry name" value="DEFERROCHELATASE"/>
    <property type="match status" value="1"/>
</dbReference>
<evidence type="ECO:0000313" key="12">
    <source>
        <dbReference type="Proteomes" id="UP000638648"/>
    </source>
</evidence>
<dbReference type="Pfam" id="PF20628">
    <property type="entry name" value="Dyp_perox_C"/>
    <property type="match status" value="1"/>
</dbReference>
<dbReference type="GO" id="GO:0020037">
    <property type="term" value="F:heme binding"/>
    <property type="evidence" value="ECO:0007669"/>
    <property type="project" value="InterPro"/>
</dbReference>
<comment type="caution">
    <text evidence="11">The sequence shown here is derived from an EMBL/GenBank/DDBJ whole genome shotgun (WGS) entry which is preliminary data.</text>
</comment>
<accession>A0A927MQ18</accession>
<dbReference type="PROSITE" id="PS51404">
    <property type="entry name" value="DYP_PEROXIDASE"/>
    <property type="match status" value="1"/>
</dbReference>
<sequence length="288" mass="31197">MTATVGIGPSAFDKAGIEPGRPTRLVEIPPFPGDALKPAWCGGDLVVVVGAEDPVACATAAQMLAKAGEEVARVRWSLDGFVRTVAAADSPGATPRNLMGHKDGTGNPKPGSSLFEATVFDRDPDTPAWMRGGSYLVVRRVRILLDSWFDLDRGERERVIGRRVEDGAPLGEKGEFTPVDLTLTDSRGRRAIPPNAHIRLSSPQNVDGSRIYRRSYNYDRGWDERGQRDAGLLFMAWQANPATGFIRIQRHLAEGGDALNRYIRHEGSAIFAVPPAPGAGFIAEELLT</sequence>
<proteinExistence type="inferred from homology"/>
<dbReference type="Proteomes" id="UP000638648">
    <property type="component" value="Unassembled WGS sequence"/>
</dbReference>
<dbReference type="PANTHER" id="PTHR30521">
    <property type="entry name" value="DEFERROCHELATASE/PEROXIDASE"/>
    <property type="match status" value="1"/>
</dbReference>
<evidence type="ECO:0000256" key="5">
    <source>
        <dbReference type="ARBA" id="ARBA00022729"/>
    </source>
</evidence>
<gene>
    <name evidence="11" type="ORF">HEB94_000950</name>
</gene>
<dbReference type="InterPro" id="IPR048328">
    <property type="entry name" value="Dyp_perox_C"/>
</dbReference>
<organism evidence="11 12">
    <name type="scientific">Actinopolymorpha pittospori</name>
    <dbReference type="NCBI Taxonomy" id="648752"/>
    <lineage>
        <taxon>Bacteria</taxon>
        <taxon>Bacillati</taxon>
        <taxon>Actinomycetota</taxon>
        <taxon>Actinomycetes</taxon>
        <taxon>Propionibacteriales</taxon>
        <taxon>Actinopolymorphaceae</taxon>
        <taxon>Actinopolymorpha</taxon>
    </lineage>
</organism>
<evidence type="ECO:0000256" key="3">
    <source>
        <dbReference type="ARBA" id="ARBA00022617"/>
    </source>
</evidence>
<dbReference type="InterPro" id="IPR048327">
    <property type="entry name" value="Dyp_perox_N"/>
</dbReference>
<keyword evidence="12" id="KW-1185">Reference proteome</keyword>
<dbReference type="SUPFAM" id="SSF54909">
    <property type="entry name" value="Dimeric alpha+beta barrel"/>
    <property type="match status" value="1"/>
</dbReference>
<feature type="domain" description="Dyp-type peroxidase C-terminal" evidence="10">
    <location>
        <begin position="94"/>
        <end position="276"/>
    </location>
</feature>
<comment type="cofactor">
    <cofactor evidence="1">
        <name>heme b</name>
        <dbReference type="ChEBI" id="CHEBI:60344"/>
    </cofactor>
</comment>
<keyword evidence="6" id="KW-0560">Oxidoreductase</keyword>
<dbReference type="GO" id="GO:0046872">
    <property type="term" value="F:metal ion binding"/>
    <property type="evidence" value="ECO:0007669"/>
    <property type="project" value="UniProtKB-KW"/>
</dbReference>
<dbReference type="Pfam" id="PF04261">
    <property type="entry name" value="Dyp_perox_N"/>
    <property type="match status" value="1"/>
</dbReference>
<dbReference type="EMBL" id="JADBEM010000001">
    <property type="protein sequence ID" value="MBE1604102.1"/>
    <property type="molecule type" value="Genomic_DNA"/>
</dbReference>
<dbReference type="AlphaFoldDB" id="A0A927MQ18"/>
<evidence type="ECO:0000256" key="8">
    <source>
        <dbReference type="ARBA" id="ARBA00025737"/>
    </source>
</evidence>
<feature type="domain" description="Dyp-type peroxidase N-terminal" evidence="9">
    <location>
        <begin position="2"/>
        <end position="81"/>
    </location>
</feature>
<keyword evidence="5" id="KW-0732">Signal</keyword>
<dbReference type="InterPro" id="IPR011008">
    <property type="entry name" value="Dimeric_a/b-barrel"/>
</dbReference>
<keyword evidence="2" id="KW-0575">Peroxidase</keyword>
<evidence type="ECO:0000256" key="2">
    <source>
        <dbReference type="ARBA" id="ARBA00022559"/>
    </source>
</evidence>
<comment type="similarity">
    <text evidence="8">Belongs to the DyP-type peroxidase family.</text>
</comment>
<name>A0A927MQ18_9ACTN</name>
<evidence type="ECO:0000256" key="7">
    <source>
        <dbReference type="ARBA" id="ARBA00023004"/>
    </source>
</evidence>
<dbReference type="InterPro" id="IPR006314">
    <property type="entry name" value="Dyp_peroxidase"/>
</dbReference>
<dbReference type="GO" id="GO:0004601">
    <property type="term" value="F:peroxidase activity"/>
    <property type="evidence" value="ECO:0007669"/>
    <property type="project" value="UniProtKB-KW"/>
</dbReference>
<dbReference type="NCBIfam" id="TIGR01413">
    <property type="entry name" value="Dyp_perox_fam"/>
    <property type="match status" value="1"/>
</dbReference>
<evidence type="ECO:0000256" key="6">
    <source>
        <dbReference type="ARBA" id="ARBA00023002"/>
    </source>
</evidence>
<keyword evidence="4" id="KW-0479">Metal-binding</keyword>
<keyword evidence="7" id="KW-0408">Iron</keyword>
<reference evidence="11" key="1">
    <citation type="submission" date="2020-10" db="EMBL/GenBank/DDBJ databases">
        <title>Sequencing the genomes of 1000 actinobacteria strains.</title>
        <authorList>
            <person name="Klenk H.-P."/>
        </authorList>
    </citation>
    <scope>NUCLEOTIDE SEQUENCE</scope>
    <source>
        <strain evidence="11">DSM 45354</strain>
    </source>
</reference>
<evidence type="ECO:0000313" key="11">
    <source>
        <dbReference type="EMBL" id="MBE1604102.1"/>
    </source>
</evidence>
<keyword evidence="3" id="KW-0349">Heme</keyword>
<evidence type="ECO:0000259" key="9">
    <source>
        <dbReference type="Pfam" id="PF04261"/>
    </source>
</evidence>
<dbReference type="GO" id="GO:0005829">
    <property type="term" value="C:cytosol"/>
    <property type="evidence" value="ECO:0007669"/>
    <property type="project" value="TreeGrafter"/>
</dbReference>
<evidence type="ECO:0000259" key="10">
    <source>
        <dbReference type="Pfam" id="PF20628"/>
    </source>
</evidence>